<name>A0ABS2CJ91_9MICO</name>
<comment type="caution">
    <text evidence="1">The sequence shown here is derived from an EMBL/GenBank/DDBJ whole genome shotgun (WGS) entry which is preliminary data.</text>
</comment>
<accession>A0ABS2CJ91</accession>
<evidence type="ECO:0000313" key="2">
    <source>
        <dbReference type="Proteomes" id="UP001430172"/>
    </source>
</evidence>
<keyword evidence="2" id="KW-1185">Reference proteome</keyword>
<dbReference type="PROSITE" id="PS51257">
    <property type="entry name" value="PROKAR_LIPOPROTEIN"/>
    <property type="match status" value="1"/>
</dbReference>
<organism evidence="1 2">
    <name type="scientific">Phycicoccus sonneratiae</name>
    <dbReference type="NCBI Taxonomy" id="2807628"/>
    <lineage>
        <taxon>Bacteria</taxon>
        <taxon>Bacillati</taxon>
        <taxon>Actinomycetota</taxon>
        <taxon>Actinomycetes</taxon>
        <taxon>Micrococcales</taxon>
        <taxon>Intrasporangiaceae</taxon>
        <taxon>Phycicoccus</taxon>
    </lineage>
</organism>
<reference evidence="1" key="1">
    <citation type="submission" date="2021-02" db="EMBL/GenBank/DDBJ databases">
        <title>Phycicoccus sp. MQZ13P-5T, whole genome shotgun sequence.</title>
        <authorList>
            <person name="Tuo L."/>
        </authorList>
    </citation>
    <scope>NUCLEOTIDE SEQUENCE</scope>
    <source>
        <strain evidence="1">MQZ13P-5</strain>
    </source>
</reference>
<evidence type="ECO:0000313" key="1">
    <source>
        <dbReference type="EMBL" id="MBM6399951.1"/>
    </source>
</evidence>
<proteinExistence type="predicted"/>
<protein>
    <submittedName>
        <fullName evidence="1">Uncharacterized protein</fullName>
    </submittedName>
</protein>
<sequence length="112" mass="11487">MGSRHGRAGGPRVATAVVLGLLTAALVSGCQPPGLTIGNGTSTTVRVVEETTDLELVPRIVPGSTVSLRVAAMDADGCAVSWRLVAIAEDGRVVAALDGPCPGTWKIREARR</sequence>
<dbReference type="Proteomes" id="UP001430172">
    <property type="component" value="Unassembled WGS sequence"/>
</dbReference>
<dbReference type="RefSeq" id="WP_204130435.1">
    <property type="nucleotide sequence ID" value="NZ_JAFDVD010000007.1"/>
</dbReference>
<gene>
    <name evidence="1" type="ORF">JQN70_06115</name>
</gene>
<dbReference type="EMBL" id="JAFDVD010000007">
    <property type="protein sequence ID" value="MBM6399951.1"/>
    <property type="molecule type" value="Genomic_DNA"/>
</dbReference>